<name>A0A523UZ53_UNCT6</name>
<evidence type="ECO:0008006" key="3">
    <source>
        <dbReference type="Google" id="ProtNLM"/>
    </source>
</evidence>
<gene>
    <name evidence="1" type="ORF">E3J62_00360</name>
</gene>
<dbReference type="AlphaFoldDB" id="A0A523UZ53"/>
<sequence>MKVLLVCYDLKAPHRNYAGLYKELEKAWAWWHYLGSCWLIRTKLSPEQWFKNLSPHMDQNDFMLVIEVKRDYHGWLPKKAWKWINENLQ</sequence>
<dbReference type="Proteomes" id="UP000315525">
    <property type="component" value="Unassembled WGS sequence"/>
</dbReference>
<protein>
    <recommendedName>
        <fullName evidence="3">SinR family protein</fullName>
    </recommendedName>
</protein>
<reference evidence="1 2" key="1">
    <citation type="submission" date="2019-03" db="EMBL/GenBank/DDBJ databases">
        <title>Metabolic potential of uncultured bacteria and archaea associated with petroleum seepage in deep-sea sediments.</title>
        <authorList>
            <person name="Dong X."/>
            <person name="Hubert C."/>
        </authorList>
    </citation>
    <scope>NUCLEOTIDE SEQUENCE [LARGE SCALE GENOMIC DNA]</scope>
    <source>
        <strain evidence="1">E44_bin18</strain>
    </source>
</reference>
<dbReference type="EMBL" id="SOJN01000008">
    <property type="protein sequence ID" value="TET47793.1"/>
    <property type="molecule type" value="Genomic_DNA"/>
</dbReference>
<evidence type="ECO:0000313" key="2">
    <source>
        <dbReference type="Proteomes" id="UP000315525"/>
    </source>
</evidence>
<accession>A0A523UZ53</accession>
<evidence type="ECO:0000313" key="1">
    <source>
        <dbReference type="EMBL" id="TET47793.1"/>
    </source>
</evidence>
<proteinExistence type="predicted"/>
<comment type="caution">
    <text evidence="1">The sequence shown here is derived from an EMBL/GenBank/DDBJ whole genome shotgun (WGS) entry which is preliminary data.</text>
</comment>
<organism evidence="1 2">
    <name type="scientific">candidate division TA06 bacterium</name>
    <dbReference type="NCBI Taxonomy" id="2250710"/>
    <lineage>
        <taxon>Bacteria</taxon>
        <taxon>Bacteria division TA06</taxon>
    </lineage>
</organism>